<protein>
    <submittedName>
        <fullName evidence="1">Toluene tolerance protein</fullName>
    </submittedName>
</protein>
<gene>
    <name evidence="1" type="ORF">CFT12S02225_04655</name>
</gene>
<dbReference type="Gene3D" id="3.10.450.710">
    <property type="entry name" value="Tgt2/MlaC"/>
    <property type="match status" value="1"/>
</dbReference>
<reference evidence="1 2" key="1">
    <citation type="journal article" date="2016" name="Genome Biol. Evol.">
        <title>Comparative Genomics of Campylobacter fetus from Reptiles and Mammals Reveals Divergent Evolution in Host-Associated Lineages.</title>
        <authorList>
            <person name="Gilbert M.J."/>
            <person name="Miller W.G."/>
            <person name="Yee E."/>
            <person name="Zomer A.L."/>
            <person name="van der Graaf-van Bloois L."/>
            <person name="Fitzgerald C."/>
            <person name="Forbes K.J."/>
            <person name="Meric G."/>
            <person name="Sheppard S.K."/>
            <person name="Wagenaar J.A."/>
            <person name="Duim B."/>
        </authorList>
    </citation>
    <scope>NUCLEOTIDE SEQUENCE [LARGE SCALE GENOMIC DNA]</scope>
    <source>
        <strain evidence="1 2">12S02225-3</strain>
    </source>
</reference>
<dbReference type="Proteomes" id="UP000093100">
    <property type="component" value="Unassembled WGS sequence"/>
</dbReference>
<dbReference type="PANTHER" id="PTHR36573">
    <property type="entry name" value="INTERMEMBRANE PHOSPHOLIPID TRANSPORT SYSTEM BINDING PROTEIN MLAC"/>
    <property type="match status" value="1"/>
</dbReference>
<organism evidence="1 2">
    <name type="scientific">Campylobacter fetus subsp. testudinum</name>
    <dbReference type="NCBI Taxonomy" id="1507806"/>
    <lineage>
        <taxon>Bacteria</taxon>
        <taxon>Pseudomonadati</taxon>
        <taxon>Campylobacterota</taxon>
        <taxon>Epsilonproteobacteria</taxon>
        <taxon>Campylobacterales</taxon>
        <taxon>Campylobacteraceae</taxon>
        <taxon>Campylobacter</taxon>
    </lineage>
</organism>
<accession>A0AAX0HB55</accession>
<sequence>MSLRKFIFLNLIFFSLGFSLELSQIEPVMREDLKKAVLVMQNNAISEADKPKKMFELFDGYFDYDLMAKLALSKQYKTLDKEQQIQFKKVFEKKLKQSFTDKLAYYTDQVIEIQSTSMPNKNRFFVNSLIVNEADKYNIVFKFHRADGDNFLIYDVDILGVSIIQTYRSQFEDLSQNVSFDDILKRLEVTSLLDNNETKAK</sequence>
<proteinExistence type="predicted"/>
<dbReference type="AlphaFoldDB" id="A0AAX0HB55"/>
<dbReference type="InterPro" id="IPR008869">
    <property type="entry name" value="MlaC/ttg2D"/>
</dbReference>
<dbReference type="EMBL" id="LFLK01000004">
    <property type="protein sequence ID" value="OCR90782.1"/>
    <property type="molecule type" value="Genomic_DNA"/>
</dbReference>
<dbReference type="InterPro" id="IPR042245">
    <property type="entry name" value="Tgt2/MlaC_sf"/>
</dbReference>
<dbReference type="PANTHER" id="PTHR36573:SF1">
    <property type="entry name" value="INTERMEMBRANE PHOSPHOLIPID TRANSPORT SYSTEM BINDING PROTEIN MLAC"/>
    <property type="match status" value="1"/>
</dbReference>
<comment type="caution">
    <text evidence="1">The sequence shown here is derived from an EMBL/GenBank/DDBJ whole genome shotgun (WGS) entry which is preliminary data.</text>
</comment>
<evidence type="ECO:0000313" key="2">
    <source>
        <dbReference type="Proteomes" id="UP000093100"/>
    </source>
</evidence>
<dbReference type="Pfam" id="PF05494">
    <property type="entry name" value="MlaC"/>
    <property type="match status" value="1"/>
</dbReference>
<name>A0AAX0HB55_CAMFE</name>
<evidence type="ECO:0000313" key="1">
    <source>
        <dbReference type="EMBL" id="OCR90782.1"/>
    </source>
</evidence>